<dbReference type="SMART" id="SM00849">
    <property type="entry name" value="Lactamase_B"/>
    <property type="match status" value="1"/>
</dbReference>
<evidence type="ECO:0000313" key="3">
    <source>
        <dbReference type="Proteomes" id="UP000608530"/>
    </source>
</evidence>
<accession>A0A934Q6N3</accession>
<proteinExistence type="predicted"/>
<dbReference type="Gene3D" id="3.60.15.10">
    <property type="entry name" value="Ribonuclease Z/Hydroxyacylglutathione hydrolase-like"/>
    <property type="match status" value="1"/>
</dbReference>
<name>A0A934Q6N3_9MICO</name>
<evidence type="ECO:0000259" key="1">
    <source>
        <dbReference type="SMART" id="SM00849"/>
    </source>
</evidence>
<dbReference type="InterPro" id="IPR050855">
    <property type="entry name" value="NDM-1-like"/>
</dbReference>
<sequence length="331" mass="35154">MRVTSEAQRAAFVRGEIPAPEEVRPGILAVALPMPGETLHYSLVYAVDGGDGSAHLIDAGSDSEENLLLLGAALRSAGFGIEDIASITLTHLHHDHSGLTARLVEASGARVRMHRTDVEAIRSGAALMEPDLLEAALRRWRVPADRRGELREAAGRGVVDVPAFEVSQALTGGEEVRLGRRRLRVLHTPGHTPGHVSLVDDASGVVFTGDHVLPAINPGIGLGGRALGDDPLGDYSASLASVAALGEVEVCPGHGFRFAGARERAIEIAEHHRSRGAAVAEVVAGESDLPVWEVASRLTWSYGWENLRGSSLLSALGQTEMHLQRVRRAGR</sequence>
<dbReference type="PANTHER" id="PTHR42951">
    <property type="entry name" value="METALLO-BETA-LACTAMASE DOMAIN-CONTAINING"/>
    <property type="match status" value="1"/>
</dbReference>
<dbReference type="Pfam" id="PF00753">
    <property type="entry name" value="Lactamase_B"/>
    <property type="match status" value="1"/>
</dbReference>
<dbReference type="SUPFAM" id="SSF56281">
    <property type="entry name" value="Metallo-hydrolase/oxidoreductase"/>
    <property type="match status" value="1"/>
</dbReference>
<dbReference type="InterPro" id="IPR036866">
    <property type="entry name" value="RibonucZ/Hydroxyglut_hydro"/>
</dbReference>
<dbReference type="RefSeq" id="WP_200114862.1">
    <property type="nucleotide sequence ID" value="NZ_JAEHOH010000008.1"/>
</dbReference>
<reference evidence="2" key="1">
    <citation type="submission" date="2020-12" db="EMBL/GenBank/DDBJ databases">
        <title>Leucobacter sp. CAS1, isolated from Chromium sludge.</title>
        <authorList>
            <person name="Xu Z."/>
        </authorList>
    </citation>
    <scope>NUCLEOTIDE SEQUENCE</scope>
    <source>
        <strain evidence="2">CSA1</strain>
    </source>
</reference>
<feature type="domain" description="Metallo-beta-lactamase" evidence="1">
    <location>
        <begin position="41"/>
        <end position="254"/>
    </location>
</feature>
<keyword evidence="3" id="KW-1185">Reference proteome</keyword>
<comment type="caution">
    <text evidence="2">The sequence shown here is derived from an EMBL/GenBank/DDBJ whole genome shotgun (WGS) entry which is preliminary data.</text>
</comment>
<dbReference type="EMBL" id="JAEHOH010000008">
    <property type="protein sequence ID" value="MBK0418691.1"/>
    <property type="molecule type" value="Genomic_DNA"/>
</dbReference>
<organism evidence="2 3">
    <name type="scientific">Leucobacter chromiisoli</name>
    <dbReference type="NCBI Taxonomy" id="2796471"/>
    <lineage>
        <taxon>Bacteria</taxon>
        <taxon>Bacillati</taxon>
        <taxon>Actinomycetota</taxon>
        <taxon>Actinomycetes</taxon>
        <taxon>Micrococcales</taxon>
        <taxon>Microbacteriaceae</taxon>
        <taxon>Leucobacter</taxon>
    </lineage>
</organism>
<dbReference type="AlphaFoldDB" id="A0A934Q6N3"/>
<protein>
    <submittedName>
        <fullName evidence="2">MBL fold metallo-hydrolase</fullName>
    </submittedName>
</protein>
<dbReference type="InterPro" id="IPR001279">
    <property type="entry name" value="Metallo-B-lactamas"/>
</dbReference>
<evidence type="ECO:0000313" key="2">
    <source>
        <dbReference type="EMBL" id="MBK0418691.1"/>
    </source>
</evidence>
<dbReference type="Proteomes" id="UP000608530">
    <property type="component" value="Unassembled WGS sequence"/>
</dbReference>
<gene>
    <name evidence="2" type="ORF">JD276_06535</name>
</gene>